<dbReference type="InterPro" id="IPR013766">
    <property type="entry name" value="Thioredoxin_domain"/>
</dbReference>
<keyword evidence="2" id="KW-1133">Transmembrane helix</keyword>
<dbReference type="Proteomes" id="UP001519272">
    <property type="component" value="Unassembled WGS sequence"/>
</dbReference>
<evidence type="ECO:0000256" key="2">
    <source>
        <dbReference type="SAM" id="Phobius"/>
    </source>
</evidence>
<dbReference type="InterPro" id="IPR036249">
    <property type="entry name" value="Thioredoxin-like_sf"/>
</dbReference>
<name>A0ABS4FTM2_9BACL</name>
<dbReference type="RefSeq" id="WP_210089522.1">
    <property type="nucleotide sequence ID" value="NZ_JAGGKG010000011.1"/>
</dbReference>
<dbReference type="EMBL" id="JAGGKG010000011">
    <property type="protein sequence ID" value="MBP1905911.1"/>
    <property type="molecule type" value="Genomic_DNA"/>
</dbReference>
<keyword evidence="5" id="KW-1185">Reference proteome</keyword>
<dbReference type="InterPro" id="IPR000866">
    <property type="entry name" value="AhpC/TSA"/>
</dbReference>
<proteinExistence type="predicted"/>
<dbReference type="SUPFAM" id="SSF52833">
    <property type="entry name" value="Thioredoxin-like"/>
    <property type="match status" value="1"/>
</dbReference>
<protein>
    <submittedName>
        <fullName evidence="4">Thiol-disulfide isomerase/thioredoxin</fullName>
    </submittedName>
</protein>
<evidence type="ECO:0000313" key="5">
    <source>
        <dbReference type="Proteomes" id="UP001519272"/>
    </source>
</evidence>
<dbReference type="PANTHER" id="PTHR42852">
    <property type="entry name" value="THIOL:DISULFIDE INTERCHANGE PROTEIN DSBE"/>
    <property type="match status" value="1"/>
</dbReference>
<dbReference type="Gene3D" id="3.40.30.10">
    <property type="entry name" value="Glutaredoxin"/>
    <property type="match status" value="1"/>
</dbReference>
<dbReference type="PROSITE" id="PS51352">
    <property type="entry name" value="THIOREDOXIN_2"/>
    <property type="match status" value="1"/>
</dbReference>
<evidence type="ECO:0000313" key="4">
    <source>
        <dbReference type="EMBL" id="MBP1905911.1"/>
    </source>
</evidence>
<dbReference type="GO" id="GO:0016853">
    <property type="term" value="F:isomerase activity"/>
    <property type="evidence" value="ECO:0007669"/>
    <property type="project" value="UniProtKB-KW"/>
</dbReference>
<dbReference type="Pfam" id="PF00578">
    <property type="entry name" value="AhpC-TSA"/>
    <property type="match status" value="1"/>
</dbReference>
<accession>A0ABS4FTM2</accession>
<reference evidence="4 5" key="1">
    <citation type="submission" date="2021-03" db="EMBL/GenBank/DDBJ databases">
        <title>Genomic Encyclopedia of Type Strains, Phase IV (KMG-IV): sequencing the most valuable type-strain genomes for metagenomic binning, comparative biology and taxonomic classification.</title>
        <authorList>
            <person name="Goeker M."/>
        </authorList>
    </citation>
    <scope>NUCLEOTIDE SEQUENCE [LARGE SCALE GENOMIC DNA]</scope>
    <source>
        <strain evidence="4 5">DSM 14349</strain>
    </source>
</reference>
<feature type="transmembrane region" description="Helical" evidence="2">
    <location>
        <begin position="12"/>
        <end position="31"/>
    </location>
</feature>
<evidence type="ECO:0000256" key="1">
    <source>
        <dbReference type="ARBA" id="ARBA00023157"/>
    </source>
</evidence>
<keyword evidence="4" id="KW-0413">Isomerase</keyword>
<organism evidence="4 5">
    <name type="scientific">Paenibacillus turicensis</name>
    <dbReference type="NCBI Taxonomy" id="160487"/>
    <lineage>
        <taxon>Bacteria</taxon>
        <taxon>Bacillati</taxon>
        <taxon>Bacillota</taxon>
        <taxon>Bacilli</taxon>
        <taxon>Bacillales</taxon>
        <taxon>Paenibacillaceae</taxon>
        <taxon>Paenibacillus</taxon>
    </lineage>
</organism>
<keyword evidence="2" id="KW-0812">Transmembrane</keyword>
<keyword evidence="2" id="KW-0472">Membrane</keyword>
<dbReference type="CDD" id="cd02966">
    <property type="entry name" value="TlpA_like_family"/>
    <property type="match status" value="1"/>
</dbReference>
<dbReference type="InterPro" id="IPR050553">
    <property type="entry name" value="Thioredoxin_ResA/DsbE_sf"/>
</dbReference>
<sequence length="202" mass="22434">MRSKQIRSISSFFIKVVTVSTVFVLICSLGLNVSLPWVKEQRAYAADTNVVKVGEAVPAFSLQGIDGKQYKIGGKAKQGNEGDVAQKPVWIHFWASWCGPCQSEAPDIEELTAKYKDKLDAYGINATMYDNEQDVKAFVEKYKLTFPVLKDEQGDIFKLFRGAALPTHVFIDGNGIVKEIKIGSLSKEQLQAKLDTIVNDIK</sequence>
<feature type="domain" description="Thioredoxin" evidence="3">
    <location>
        <begin position="51"/>
        <end position="199"/>
    </location>
</feature>
<comment type="caution">
    <text evidence="4">The sequence shown here is derived from an EMBL/GenBank/DDBJ whole genome shotgun (WGS) entry which is preliminary data.</text>
</comment>
<evidence type="ECO:0000259" key="3">
    <source>
        <dbReference type="PROSITE" id="PS51352"/>
    </source>
</evidence>
<gene>
    <name evidence="4" type="ORF">J2Z32_002559</name>
</gene>
<dbReference type="PANTHER" id="PTHR42852:SF1">
    <property type="entry name" value="THIOREDOXIN-LIKE PROTEIN YNEN"/>
    <property type="match status" value="1"/>
</dbReference>
<keyword evidence="1" id="KW-1015">Disulfide bond</keyword>